<evidence type="ECO:0000313" key="5">
    <source>
        <dbReference type="Proteomes" id="UP000776276"/>
    </source>
</evidence>
<dbReference type="InterPro" id="IPR025877">
    <property type="entry name" value="MobA-like_NTP_Trfase"/>
</dbReference>
<dbReference type="GO" id="GO:0016740">
    <property type="term" value="F:transferase activity"/>
    <property type="evidence" value="ECO:0007669"/>
    <property type="project" value="UniProtKB-KW"/>
</dbReference>
<evidence type="ECO:0000259" key="3">
    <source>
        <dbReference type="Pfam" id="PF12804"/>
    </source>
</evidence>
<dbReference type="RefSeq" id="WP_216325509.1">
    <property type="nucleotide sequence ID" value="NZ_JAHKRT010000006.1"/>
</dbReference>
<evidence type="ECO:0000256" key="2">
    <source>
        <dbReference type="ARBA" id="ARBA00022842"/>
    </source>
</evidence>
<comment type="caution">
    <text evidence="4">The sequence shown here is derived from an EMBL/GenBank/DDBJ whole genome shotgun (WGS) entry which is preliminary data.</text>
</comment>
<accession>A0ABS6BKS5</accession>
<organism evidence="4 5">
    <name type="scientific">Sphingomonas quercus</name>
    <dbReference type="NCBI Taxonomy" id="2842451"/>
    <lineage>
        <taxon>Bacteria</taxon>
        <taxon>Pseudomonadati</taxon>
        <taxon>Pseudomonadota</taxon>
        <taxon>Alphaproteobacteria</taxon>
        <taxon>Sphingomonadales</taxon>
        <taxon>Sphingomonadaceae</taxon>
        <taxon>Sphingomonas</taxon>
    </lineage>
</organism>
<gene>
    <name evidence="4" type="ORF">KOF26_12910</name>
</gene>
<dbReference type="Proteomes" id="UP000776276">
    <property type="component" value="Unassembled WGS sequence"/>
</dbReference>
<evidence type="ECO:0000256" key="1">
    <source>
        <dbReference type="ARBA" id="ARBA00022679"/>
    </source>
</evidence>
<keyword evidence="1 4" id="KW-0808">Transferase</keyword>
<dbReference type="Pfam" id="PF12804">
    <property type="entry name" value="NTP_transf_3"/>
    <property type="match status" value="1"/>
</dbReference>
<dbReference type="PANTHER" id="PTHR19136">
    <property type="entry name" value="MOLYBDENUM COFACTOR GUANYLYLTRANSFERASE"/>
    <property type="match status" value="1"/>
</dbReference>
<protein>
    <submittedName>
        <fullName evidence="4">NTP transferase domain-containing protein</fullName>
    </submittedName>
</protein>
<sequence length="184" mass="19174">MRLLGAVLAGGKSRRFGSDKALAIVDGRALIEHAVAALSAHAALVICCGRPWPGLGWLPDRPAPGGGPLGGLSAALHFAGNNGFDAVLSAPVDVHPLIEALPLLAERQCAALGSQWTIGVWPASMASMLDAHLFSGATSIKSWLDVAKPVLIDDCHLSLRNINYRHDLSGAKVEHAEVCPLQGD</sequence>
<keyword evidence="2" id="KW-0460">Magnesium</keyword>
<dbReference type="PANTHER" id="PTHR19136:SF81">
    <property type="entry name" value="MOLYBDENUM COFACTOR GUANYLYLTRANSFERASE"/>
    <property type="match status" value="1"/>
</dbReference>
<proteinExistence type="predicted"/>
<dbReference type="EMBL" id="JAHKRT010000006">
    <property type="protein sequence ID" value="MBU3078769.1"/>
    <property type="molecule type" value="Genomic_DNA"/>
</dbReference>
<name>A0ABS6BKS5_9SPHN</name>
<feature type="domain" description="MobA-like NTP transferase" evidence="3">
    <location>
        <begin position="5"/>
        <end position="100"/>
    </location>
</feature>
<evidence type="ECO:0000313" key="4">
    <source>
        <dbReference type="EMBL" id="MBU3078769.1"/>
    </source>
</evidence>
<reference evidence="4 5" key="1">
    <citation type="submission" date="2021-06" db="EMBL/GenBank/DDBJ databases">
        <title>Sphingomonas sp. XMGL2, whole genome shotgun sequencing project.</title>
        <authorList>
            <person name="Zhao G."/>
            <person name="Shen L."/>
        </authorList>
    </citation>
    <scope>NUCLEOTIDE SEQUENCE [LARGE SCALE GENOMIC DNA]</scope>
    <source>
        <strain evidence="4 5">XMGL2</strain>
    </source>
</reference>
<keyword evidence="5" id="KW-1185">Reference proteome</keyword>